<evidence type="ECO:0000313" key="10">
    <source>
        <dbReference type="EMBL" id="CEG58216.1"/>
    </source>
</evidence>
<keyword evidence="6 8" id="KW-0648">Protein biosynthesis</keyword>
<evidence type="ECO:0000259" key="9">
    <source>
        <dbReference type="PROSITE" id="PS50862"/>
    </source>
</evidence>
<dbReference type="GO" id="GO:0004816">
    <property type="term" value="F:asparagine-tRNA ligase activity"/>
    <property type="evidence" value="ECO:0007669"/>
    <property type="project" value="UniProtKB-UniRule"/>
</dbReference>
<dbReference type="PRINTS" id="PR01042">
    <property type="entry name" value="TRNASYNTHASP"/>
</dbReference>
<keyword evidence="5 8" id="KW-0067">ATP-binding</keyword>
<dbReference type="Proteomes" id="UP000032430">
    <property type="component" value="Chromosome I"/>
</dbReference>
<dbReference type="KEGG" id="lfa:LFA_2857"/>
<dbReference type="GO" id="GO:0005524">
    <property type="term" value="F:ATP binding"/>
    <property type="evidence" value="ECO:0007669"/>
    <property type="project" value="UniProtKB-UniRule"/>
</dbReference>
<dbReference type="EC" id="6.1.1.22" evidence="8"/>
<dbReference type="OrthoDB" id="9762036at2"/>
<dbReference type="CDD" id="cd00776">
    <property type="entry name" value="AsxRS_core"/>
    <property type="match status" value="1"/>
</dbReference>
<dbReference type="AlphaFoldDB" id="A0A098G8A8"/>
<accession>A0A098G8A8</accession>
<evidence type="ECO:0000256" key="3">
    <source>
        <dbReference type="ARBA" id="ARBA00022598"/>
    </source>
</evidence>
<dbReference type="RefSeq" id="WP_045096585.1">
    <property type="nucleotide sequence ID" value="NZ_LN614827.1"/>
</dbReference>
<protein>
    <recommendedName>
        <fullName evidence="8">Asparagine--tRNA ligase</fullName>
        <ecNumber evidence="8">6.1.1.22</ecNumber>
    </recommendedName>
    <alternativeName>
        <fullName evidence="8">Asparaginyl-tRNA synthetase</fullName>
        <shortName evidence="8">AsnRS</shortName>
    </alternativeName>
</protein>
<evidence type="ECO:0000256" key="8">
    <source>
        <dbReference type="HAMAP-Rule" id="MF_00534"/>
    </source>
</evidence>
<dbReference type="NCBIfam" id="NF003037">
    <property type="entry name" value="PRK03932.1"/>
    <property type="match status" value="1"/>
</dbReference>
<reference evidence="11" key="1">
    <citation type="submission" date="2014-09" db="EMBL/GenBank/DDBJ databases">
        <authorList>
            <person name="Gomez-Valero L."/>
        </authorList>
    </citation>
    <scope>NUCLEOTIDE SEQUENCE [LARGE SCALE GENOMIC DNA]</scope>
    <source>
        <strain evidence="11">ATCC700992</strain>
    </source>
</reference>
<keyword evidence="7 8" id="KW-0030">Aminoacyl-tRNA synthetase</keyword>
<evidence type="ECO:0000256" key="4">
    <source>
        <dbReference type="ARBA" id="ARBA00022741"/>
    </source>
</evidence>
<keyword evidence="11" id="KW-1185">Reference proteome</keyword>
<dbReference type="Gene3D" id="2.40.50.140">
    <property type="entry name" value="Nucleic acid-binding proteins"/>
    <property type="match status" value="1"/>
</dbReference>
<dbReference type="PROSITE" id="PS50862">
    <property type="entry name" value="AA_TRNA_LIGASE_II"/>
    <property type="match status" value="1"/>
</dbReference>
<name>A0A098G8A8_9GAMM</name>
<gene>
    <name evidence="8 10" type="primary">asnS</name>
    <name evidence="10" type="ORF">LFA_2857</name>
</gene>
<dbReference type="PANTHER" id="PTHR22594:SF34">
    <property type="entry name" value="ASPARAGINE--TRNA LIGASE, MITOCHONDRIAL-RELATED"/>
    <property type="match status" value="1"/>
</dbReference>
<evidence type="ECO:0000313" key="11">
    <source>
        <dbReference type="Proteomes" id="UP000032430"/>
    </source>
</evidence>
<dbReference type="InterPro" id="IPR004364">
    <property type="entry name" value="Aa-tRNA-synt_II"/>
</dbReference>
<dbReference type="EMBL" id="LN614827">
    <property type="protein sequence ID" value="CEG58216.1"/>
    <property type="molecule type" value="Genomic_DNA"/>
</dbReference>
<dbReference type="InterPro" id="IPR006195">
    <property type="entry name" value="aa-tRNA-synth_II"/>
</dbReference>
<dbReference type="GO" id="GO:0005737">
    <property type="term" value="C:cytoplasm"/>
    <property type="evidence" value="ECO:0007669"/>
    <property type="project" value="UniProtKB-SubCell"/>
</dbReference>
<evidence type="ECO:0000256" key="2">
    <source>
        <dbReference type="ARBA" id="ARBA00022490"/>
    </source>
</evidence>
<dbReference type="GO" id="GO:0006421">
    <property type="term" value="P:asparaginyl-tRNA aminoacylation"/>
    <property type="evidence" value="ECO:0007669"/>
    <property type="project" value="UniProtKB-UniRule"/>
</dbReference>
<evidence type="ECO:0000256" key="5">
    <source>
        <dbReference type="ARBA" id="ARBA00022840"/>
    </source>
</evidence>
<comment type="subunit">
    <text evidence="8">Homodimer.</text>
</comment>
<dbReference type="GO" id="GO:0003676">
    <property type="term" value="F:nucleic acid binding"/>
    <property type="evidence" value="ECO:0007669"/>
    <property type="project" value="InterPro"/>
</dbReference>
<dbReference type="InterPro" id="IPR012340">
    <property type="entry name" value="NA-bd_OB-fold"/>
</dbReference>
<dbReference type="CDD" id="cd04318">
    <property type="entry name" value="EcAsnRS_like_N"/>
    <property type="match status" value="1"/>
</dbReference>
<dbReference type="HOGENOM" id="CLU_004553_2_0_6"/>
<dbReference type="SUPFAM" id="SSF55681">
    <property type="entry name" value="Class II aaRS and biotin synthetases"/>
    <property type="match status" value="1"/>
</dbReference>
<dbReference type="FunFam" id="3.30.930.10:FF:000016">
    <property type="entry name" value="Asparagine--tRNA ligase"/>
    <property type="match status" value="1"/>
</dbReference>
<dbReference type="PANTHER" id="PTHR22594">
    <property type="entry name" value="ASPARTYL/LYSYL-TRNA SYNTHETASE"/>
    <property type="match status" value="1"/>
</dbReference>
<evidence type="ECO:0000256" key="6">
    <source>
        <dbReference type="ARBA" id="ARBA00022917"/>
    </source>
</evidence>
<dbReference type="HAMAP" id="MF_00534">
    <property type="entry name" value="Asn_tRNA_synth"/>
    <property type="match status" value="1"/>
</dbReference>
<comment type="subcellular location">
    <subcellularLocation>
        <location evidence="8">Cytoplasm</location>
    </subcellularLocation>
</comment>
<dbReference type="NCBIfam" id="TIGR00457">
    <property type="entry name" value="asnS"/>
    <property type="match status" value="1"/>
</dbReference>
<dbReference type="InterPro" id="IPR002312">
    <property type="entry name" value="Asp/Asn-tRNA-synth_IIb"/>
</dbReference>
<dbReference type="SUPFAM" id="SSF50249">
    <property type="entry name" value="Nucleic acid-binding proteins"/>
    <property type="match status" value="1"/>
</dbReference>
<comment type="catalytic activity">
    <reaction evidence="8">
        <text>tRNA(Asn) + L-asparagine + ATP = L-asparaginyl-tRNA(Asn) + AMP + diphosphate + H(+)</text>
        <dbReference type="Rhea" id="RHEA:11180"/>
        <dbReference type="Rhea" id="RHEA-COMP:9659"/>
        <dbReference type="Rhea" id="RHEA-COMP:9674"/>
        <dbReference type="ChEBI" id="CHEBI:15378"/>
        <dbReference type="ChEBI" id="CHEBI:30616"/>
        <dbReference type="ChEBI" id="CHEBI:33019"/>
        <dbReference type="ChEBI" id="CHEBI:58048"/>
        <dbReference type="ChEBI" id="CHEBI:78442"/>
        <dbReference type="ChEBI" id="CHEBI:78515"/>
        <dbReference type="ChEBI" id="CHEBI:456215"/>
        <dbReference type="EC" id="6.1.1.22"/>
    </reaction>
</comment>
<dbReference type="Gene3D" id="3.30.930.10">
    <property type="entry name" value="Bira Bifunctional Protein, Domain 2"/>
    <property type="match status" value="1"/>
</dbReference>
<dbReference type="STRING" id="1212491.LFA_2857"/>
<keyword evidence="3 8" id="KW-0436">Ligase</keyword>
<proteinExistence type="inferred from homology"/>
<dbReference type="InterPro" id="IPR045864">
    <property type="entry name" value="aa-tRNA-synth_II/BPL/LPL"/>
</dbReference>
<comment type="similarity">
    <text evidence="1 8">Belongs to the class-II aminoacyl-tRNA synthetase family.</text>
</comment>
<dbReference type="Pfam" id="PF00152">
    <property type="entry name" value="tRNA-synt_2"/>
    <property type="match status" value="1"/>
</dbReference>
<sequence>MTEVFTIKQCLDGEIKIDGVVTVRGWVKTRRDSKAGLSFISLHDGSCFSPIQIVATDGLSNYNEEVVKLTAGCSLIATGKLVASQGKGQSFEIQADRIEVVGWVENPDTYPIQAKRHTLEFLRDVAHLRPRTNTISAVTRIRHCLAQAIHRFFDERGYFWIHTPIITASDCEGAGEMFRISTLDLLNIPKNEQGQTDFSKDFFGRETFLTVSGQLNVEAYCLAMSKVYTFGPTFRAENSNTSRHLAEFWMVEPEIAFATLDDICQLSQEMLRYLCKTVLNERGDDMDFFNQFVAPGVTERMEQMSEAHFEVMTYTDAITILESCDHKFEFPVSWGLDLQSEHERYLAEVHCKKPVIITNYPQEIKGFYMRLNDDEKTVAAMDVLAPGIGEIIGGSQREERLHILDKRMDECNLNKEHYQWYRDLRRYGSVPHSGFGLGFERLISYVTGIANVRDVIPFPRTPGHADY</sequence>
<feature type="domain" description="Aminoacyl-transfer RNA synthetases class-II family profile" evidence="9">
    <location>
        <begin position="140"/>
        <end position="457"/>
    </location>
</feature>
<dbReference type="InterPro" id="IPR004365">
    <property type="entry name" value="NA-bd_OB_tRNA"/>
</dbReference>
<organism evidence="10 11">
    <name type="scientific">Legionella fallonii LLAP-10</name>
    <dbReference type="NCBI Taxonomy" id="1212491"/>
    <lineage>
        <taxon>Bacteria</taxon>
        <taxon>Pseudomonadati</taxon>
        <taxon>Pseudomonadota</taxon>
        <taxon>Gammaproteobacteria</taxon>
        <taxon>Legionellales</taxon>
        <taxon>Legionellaceae</taxon>
        <taxon>Legionella</taxon>
    </lineage>
</organism>
<evidence type="ECO:0000256" key="7">
    <source>
        <dbReference type="ARBA" id="ARBA00023146"/>
    </source>
</evidence>
<evidence type="ECO:0000256" key="1">
    <source>
        <dbReference type="ARBA" id="ARBA00008226"/>
    </source>
</evidence>
<keyword evidence="4 8" id="KW-0547">Nucleotide-binding</keyword>
<dbReference type="Pfam" id="PF01336">
    <property type="entry name" value="tRNA_anti-codon"/>
    <property type="match status" value="1"/>
</dbReference>
<dbReference type="InterPro" id="IPR004522">
    <property type="entry name" value="Asn-tRNA-ligase"/>
</dbReference>
<keyword evidence="2 8" id="KW-0963">Cytoplasm</keyword>